<evidence type="ECO:0000259" key="7">
    <source>
        <dbReference type="Pfam" id="PF02775"/>
    </source>
</evidence>
<comment type="function">
    <text evidence="6">Catalyzes the thiamine diphosphate-dependent decarboxylation of 2-oxoglutarate and the subsequent addition of the resulting succinic semialdehyde-thiamine pyrophosphate anion to isochorismate to yield 2-succinyl-5-enolpyruvyl-6-hydroxy-3-cyclohexene-1-carboxylate (SEPHCHC).</text>
</comment>
<feature type="domain" description="Menaquinone biosynthesis protein MenD middle" evidence="9">
    <location>
        <begin position="226"/>
        <end position="384"/>
    </location>
</feature>
<evidence type="ECO:0000256" key="4">
    <source>
        <dbReference type="ARBA" id="ARBA00023052"/>
    </source>
</evidence>
<keyword evidence="6" id="KW-0474">Menaquinone biosynthesis</keyword>
<comment type="cofactor">
    <cofactor evidence="6">
        <name>thiamine diphosphate</name>
        <dbReference type="ChEBI" id="CHEBI:58937"/>
    </cofactor>
    <text evidence="6">Binds 1 thiamine pyrophosphate per subunit.</text>
</comment>
<accession>A0A1H3BM88</accession>
<dbReference type="GO" id="GO:0030145">
    <property type="term" value="F:manganese ion binding"/>
    <property type="evidence" value="ECO:0007669"/>
    <property type="project" value="UniProtKB-UniRule"/>
</dbReference>
<dbReference type="PANTHER" id="PTHR42916:SF1">
    <property type="entry name" value="PROTEIN PHYLLO, CHLOROPLASTIC"/>
    <property type="match status" value="1"/>
</dbReference>
<protein>
    <recommendedName>
        <fullName evidence="6">2-succinyl-5-enolpyruvyl-6-hydroxy-3-cyclohexene-1-carboxylate synthase</fullName>
        <shortName evidence="6">SEPHCHC synthase</shortName>
        <ecNumber evidence="6">2.2.1.9</ecNumber>
    </recommendedName>
    <alternativeName>
        <fullName evidence="6">Menaquinone biosynthesis protein MenD</fullName>
    </alternativeName>
</protein>
<dbReference type="GO" id="GO:0070204">
    <property type="term" value="F:2-succinyl-5-enolpyruvyl-6-hydroxy-3-cyclohexene-1-carboxylic-acid synthase activity"/>
    <property type="evidence" value="ECO:0007669"/>
    <property type="project" value="UniProtKB-UniRule"/>
</dbReference>
<dbReference type="InterPro" id="IPR029061">
    <property type="entry name" value="THDP-binding"/>
</dbReference>
<evidence type="ECO:0000256" key="5">
    <source>
        <dbReference type="ARBA" id="ARBA00023211"/>
    </source>
</evidence>
<keyword evidence="1 6" id="KW-0808">Transferase</keyword>
<dbReference type="EC" id="2.2.1.9" evidence="6"/>
<dbReference type="RefSeq" id="WP_091433189.1">
    <property type="nucleotide sequence ID" value="NZ_FNMV01000010.1"/>
</dbReference>
<keyword evidence="2 6" id="KW-0479">Metal-binding</keyword>
<dbReference type="Gene3D" id="3.40.50.1220">
    <property type="entry name" value="TPP-binding domain"/>
    <property type="match status" value="1"/>
</dbReference>
<dbReference type="Proteomes" id="UP000198569">
    <property type="component" value="Unassembled WGS sequence"/>
</dbReference>
<dbReference type="PANTHER" id="PTHR42916">
    <property type="entry name" value="2-SUCCINYL-5-ENOLPYRUVYL-6-HYDROXY-3-CYCLOHEXENE-1-CARBOXYLATE SYNTHASE"/>
    <property type="match status" value="1"/>
</dbReference>
<organism evidence="10 11">
    <name type="scientific">Flavobacterium degerlachei</name>
    <dbReference type="NCBI Taxonomy" id="229203"/>
    <lineage>
        <taxon>Bacteria</taxon>
        <taxon>Pseudomonadati</taxon>
        <taxon>Bacteroidota</taxon>
        <taxon>Flavobacteriia</taxon>
        <taxon>Flavobacteriales</taxon>
        <taxon>Flavobacteriaceae</taxon>
        <taxon>Flavobacterium</taxon>
    </lineage>
</organism>
<dbReference type="InterPro" id="IPR012001">
    <property type="entry name" value="Thiamin_PyroP_enz_TPP-bd_dom"/>
</dbReference>
<dbReference type="HAMAP" id="MF_01659">
    <property type="entry name" value="MenD"/>
    <property type="match status" value="1"/>
</dbReference>
<evidence type="ECO:0000256" key="6">
    <source>
        <dbReference type="HAMAP-Rule" id="MF_01659"/>
    </source>
</evidence>
<keyword evidence="11" id="KW-1185">Reference proteome</keyword>
<comment type="subunit">
    <text evidence="6">Homodimer.</text>
</comment>
<comment type="pathway">
    <text evidence="6">Quinol/quinone metabolism; menaquinone biosynthesis.</text>
</comment>
<dbReference type="Pfam" id="PF16582">
    <property type="entry name" value="TPP_enzyme_M_2"/>
    <property type="match status" value="1"/>
</dbReference>
<comment type="similarity">
    <text evidence="6">Belongs to the TPP enzyme family. MenD subfamily.</text>
</comment>
<dbReference type="Gene3D" id="3.40.50.970">
    <property type="match status" value="2"/>
</dbReference>
<evidence type="ECO:0000256" key="1">
    <source>
        <dbReference type="ARBA" id="ARBA00022679"/>
    </source>
</evidence>
<dbReference type="AlphaFoldDB" id="A0A1H3BM88"/>
<comment type="catalytic activity">
    <reaction evidence="6">
        <text>isochorismate + 2-oxoglutarate + H(+) = 5-enolpyruvoyl-6-hydroxy-2-succinyl-cyclohex-3-ene-1-carboxylate + CO2</text>
        <dbReference type="Rhea" id="RHEA:25593"/>
        <dbReference type="ChEBI" id="CHEBI:15378"/>
        <dbReference type="ChEBI" id="CHEBI:16526"/>
        <dbReference type="ChEBI" id="CHEBI:16810"/>
        <dbReference type="ChEBI" id="CHEBI:29780"/>
        <dbReference type="ChEBI" id="CHEBI:58818"/>
        <dbReference type="EC" id="2.2.1.9"/>
    </reaction>
</comment>
<dbReference type="PIRSF" id="PIRSF004983">
    <property type="entry name" value="MenD"/>
    <property type="match status" value="1"/>
</dbReference>
<dbReference type="Pfam" id="PF02775">
    <property type="entry name" value="TPP_enzyme_C"/>
    <property type="match status" value="1"/>
</dbReference>
<evidence type="ECO:0000313" key="11">
    <source>
        <dbReference type="Proteomes" id="UP000198569"/>
    </source>
</evidence>
<dbReference type="UniPathway" id="UPA01057">
    <property type="reaction ID" value="UER00164"/>
</dbReference>
<dbReference type="GO" id="GO:0009234">
    <property type="term" value="P:menaquinone biosynthetic process"/>
    <property type="evidence" value="ECO:0007669"/>
    <property type="project" value="UniProtKB-UniRule"/>
</dbReference>
<dbReference type="GO" id="GO:0030976">
    <property type="term" value="F:thiamine pyrophosphate binding"/>
    <property type="evidence" value="ECO:0007669"/>
    <property type="project" value="UniProtKB-UniRule"/>
</dbReference>
<feature type="domain" description="Thiamine pyrophosphate enzyme N-terminal TPP-binding" evidence="8">
    <location>
        <begin position="8"/>
        <end position="116"/>
    </location>
</feature>
<feature type="domain" description="Thiamine pyrophosphate enzyme TPP-binding" evidence="7">
    <location>
        <begin position="395"/>
        <end position="533"/>
    </location>
</feature>
<keyword evidence="5 6" id="KW-0464">Manganese</keyword>
<comment type="cofactor">
    <cofactor evidence="6">
        <name>Mg(2+)</name>
        <dbReference type="ChEBI" id="CHEBI:18420"/>
    </cofactor>
    <cofactor evidence="6">
        <name>Mn(2+)</name>
        <dbReference type="ChEBI" id="CHEBI:29035"/>
    </cofactor>
</comment>
<dbReference type="CDD" id="cd02009">
    <property type="entry name" value="TPP_SHCHC_synthase"/>
    <property type="match status" value="1"/>
</dbReference>
<sequence>MIYPKIPLAQSIIQTCLAKGITTIIISPGSRNAPLTIGFANNPAFQCYSIADERSAAFFGLGIAQQTKQPVALVCSSGSALLNYYPAFAEAFYSQIPLIVISADRPQSKIDIGDGQTIRQENVFANHSLFNANLKEEDSAENEGKINEAINRAIDKKGPVHINAPFEEPLYETVSELSVVVNTIASANDDQTISIDDLTEFASIWNNSTRKMVLVGVNDPNVVSDRTIEALADDNSVVVMTETTSNLHHPTFINNIDTIITPFTNEDFEEFCPDILVTFGGMIVSKRIKAFLRKYKPKQHWHIDTLRAYDTFGILTKHFEMDTNTFFDAFLPLTKTLTSNYFEKVQAVKHLRKQKSDVYLDKIPFSDFKVFEKVIESLPNNSQLQISNSSAIRYAQLIDIDPSVEVYCNRGTSGIDGSTSTAVGAAVANGKQTVFITGDISFLYDSNALWNNYIPKNFKIILINNGGGGIFRILPGHEETPVFNTFFETAHCLTAEHLAKMYGFGYSIASDESTLEKGLTSFYSKNEKPCIFEIFTPTLNNDAILLKYFKELV</sequence>
<dbReference type="EMBL" id="FNMV01000010">
    <property type="protein sequence ID" value="SDX42209.1"/>
    <property type="molecule type" value="Genomic_DNA"/>
</dbReference>
<dbReference type="InterPro" id="IPR011766">
    <property type="entry name" value="TPP_enzyme_TPP-bd"/>
</dbReference>
<dbReference type="NCBIfam" id="TIGR00173">
    <property type="entry name" value="menD"/>
    <property type="match status" value="1"/>
</dbReference>
<keyword evidence="4 6" id="KW-0786">Thiamine pyrophosphate</keyword>
<dbReference type="GO" id="GO:0000287">
    <property type="term" value="F:magnesium ion binding"/>
    <property type="evidence" value="ECO:0007669"/>
    <property type="project" value="UniProtKB-UniRule"/>
</dbReference>
<dbReference type="Pfam" id="PF02776">
    <property type="entry name" value="TPP_enzyme_N"/>
    <property type="match status" value="1"/>
</dbReference>
<dbReference type="UniPathway" id="UPA00079"/>
<evidence type="ECO:0000259" key="9">
    <source>
        <dbReference type="Pfam" id="PF16582"/>
    </source>
</evidence>
<dbReference type="STRING" id="229203.SAMN05444338_11039"/>
<gene>
    <name evidence="6" type="primary">menD</name>
    <name evidence="10" type="ORF">SAMN05444338_11039</name>
</gene>
<proteinExistence type="inferred from homology"/>
<dbReference type="OrthoDB" id="9791859at2"/>
<reference evidence="11" key="1">
    <citation type="submission" date="2016-10" db="EMBL/GenBank/DDBJ databases">
        <authorList>
            <person name="Varghese N."/>
            <person name="Submissions S."/>
        </authorList>
    </citation>
    <scope>NUCLEOTIDE SEQUENCE [LARGE SCALE GENOMIC DNA]</scope>
    <source>
        <strain evidence="11">DSM 15718</strain>
    </source>
</reference>
<dbReference type="SUPFAM" id="SSF52518">
    <property type="entry name" value="Thiamin diphosphate-binding fold (THDP-binding)"/>
    <property type="match status" value="2"/>
</dbReference>
<evidence type="ECO:0000313" key="10">
    <source>
        <dbReference type="EMBL" id="SDX42209.1"/>
    </source>
</evidence>
<dbReference type="InterPro" id="IPR004433">
    <property type="entry name" value="MenaQ_synth_MenD"/>
</dbReference>
<evidence type="ECO:0000259" key="8">
    <source>
        <dbReference type="Pfam" id="PF02776"/>
    </source>
</evidence>
<dbReference type="InterPro" id="IPR032264">
    <property type="entry name" value="MenD_middle"/>
</dbReference>
<comment type="pathway">
    <text evidence="6">Quinol/quinone metabolism; 1,4-dihydroxy-2-naphthoate biosynthesis; 1,4-dihydroxy-2-naphthoate from chorismate: step 2/7.</text>
</comment>
<evidence type="ECO:0000256" key="3">
    <source>
        <dbReference type="ARBA" id="ARBA00022842"/>
    </source>
</evidence>
<name>A0A1H3BM88_9FLAO</name>
<keyword evidence="3 6" id="KW-0460">Magnesium</keyword>
<dbReference type="CDD" id="cd07037">
    <property type="entry name" value="TPP_PYR_MenD"/>
    <property type="match status" value="1"/>
</dbReference>
<evidence type="ECO:0000256" key="2">
    <source>
        <dbReference type="ARBA" id="ARBA00022723"/>
    </source>
</evidence>